<feature type="compositionally biased region" description="Low complexity" evidence="9">
    <location>
        <begin position="364"/>
        <end position="383"/>
    </location>
</feature>
<dbReference type="GO" id="GO:0043565">
    <property type="term" value="F:sequence-specific DNA binding"/>
    <property type="evidence" value="ECO:0007669"/>
    <property type="project" value="InterPro"/>
</dbReference>
<dbReference type="GO" id="GO:0000160">
    <property type="term" value="P:phosphorelay signal transduction system"/>
    <property type="evidence" value="ECO:0007669"/>
    <property type="project" value="UniProtKB-KW"/>
</dbReference>
<dbReference type="SUPFAM" id="SSF46689">
    <property type="entry name" value="Homeodomain-like"/>
    <property type="match status" value="1"/>
</dbReference>
<evidence type="ECO:0000259" key="10">
    <source>
        <dbReference type="PROSITE" id="PS50045"/>
    </source>
</evidence>
<keyword evidence="5" id="KW-0238">DNA-binding</keyword>
<dbReference type="InterPro" id="IPR003593">
    <property type="entry name" value="AAA+_ATPase"/>
</dbReference>
<evidence type="ECO:0000256" key="5">
    <source>
        <dbReference type="ARBA" id="ARBA00023125"/>
    </source>
</evidence>
<dbReference type="AlphaFoldDB" id="A0A367X3L1"/>
<evidence type="ECO:0000313" key="12">
    <source>
        <dbReference type="EMBL" id="RCK48268.1"/>
    </source>
</evidence>
<keyword evidence="4" id="KW-0805">Transcription regulation</keyword>
<dbReference type="InterPro" id="IPR001789">
    <property type="entry name" value="Sig_transdc_resp-reg_receiver"/>
</dbReference>
<name>A0A367X3L1_9PROT</name>
<keyword evidence="2" id="KW-0067">ATP-binding</keyword>
<dbReference type="RefSeq" id="WP_114088980.1">
    <property type="nucleotide sequence ID" value="NZ_JPWH01000011.1"/>
</dbReference>
<evidence type="ECO:0000256" key="7">
    <source>
        <dbReference type="ARBA" id="ARBA00023163"/>
    </source>
</evidence>
<dbReference type="InterPro" id="IPR002197">
    <property type="entry name" value="HTH_Fis"/>
</dbReference>
<dbReference type="PANTHER" id="PTHR32071:SF21">
    <property type="entry name" value="TRANSCRIPTIONAL REGULATORY PROTEIN FLGR"/>
    <property type="match status" value="1"/>
</dbReference>
<gene>
    <name evidence="12" type="ORF">TH25_14475</name>
</gene>
<dbReference type="InterPro" id="IPR011006">
    <property type="entry name" value="CheY-like_superfamily"/>
</dbReference>
<feature type="region of interest" description="Disordered" evidence="9">
    <location>
        <begin position="359"/>
        <end position="401"/>
    </location>
</feature>
<dbReference type="Pfam" id="PF02954">
    <property type="entry name" value="HTH_8"/>
    <property type="match status" value="1"/>
</dbReference>
<feature type="modified residue" description="4-aspartylphosphate" evidence="8">
    <location>
        <position position="52"/>
    </location>
</feature>
<dbReference type="SUPFAM" id="SSF52540">
    <property type="entry name" value="P-loop containing nucleoside triphosphate hydrolases"/>
    <property type="match status" value="1"/>
</dbReference>
<dbReference type="PROSITE" id="PS50110">
    <property type="entry name" value="RESPONSE_REGULATORY"/>
    <property type="match status" value="1"/>
</dbReference>
<evidence type="ECO:0000313" key="13">
    <source>
        <dbReference type="Proteomes" id="UP000252517"/>
    </source>
</evidence>
<keyword evidence="7" id="KW-0804">Transcription</keyword>
<feature type="domain" description="Sigma-54 factor interaction" evidence="10">
    <location>
        <begin position="120"/>
        <end position="349"/>
    </location>
</feature>
<dbReference type="Gene3D" id="1.10.8.60">
    <property type="match status" value="1"/>
</dbReference>
<reference evidence="12 13" key="1">
    <citation type="submission" date="2014-07" db="EMBL/GenBank/DDBJ databases">
        <title>Draft genome sequence of Thalassospira profundimaris S25-3-2.</title>
        <authorList>
            <person name="Lai Q."/>
            <person name="Shao Z."/>
        </authorList>
    </citation>
    <scope>NUCLEOTIDE SEQUENCE [LARGE SCALE GENOMIC DNA]</scope>
    <source>
        <strain evidence="12 13">S25-3-2</strain>
    </source>
</reference>
<dbReference type="PROSITE" id="PS00675">
    <property type="entry name" value="SIGMA54_INTERACT_1"/>
    <property type="match status" value="1"/>
</dbReference>
<dbReference type="InterPro" id="IPR025943">
    <property type="entry name" value="Sigma_54_int_dom_ATP-bd_2"/>
</dbReference>
<evidence type="ECO:0000256" key="2">
    <source>
        <dbReference type="ARBA" id="ARBA00022840"/>
    </source>
</evidence>
<dbReference type="InterPro" id="IPR058031">
    <property type="entry name" value="AAA_lid_NorR"/>
</dbReference>
<dbReference type="InterPro" id="IPR025662">
    <property type="entry name" value="Sigma_54_int_dom_ATP-bd_1"/>
</dbReference>
<feature type="compositionally biased region" description="Polar residues" evidence="9">
    <location>
        <begin position="432"/>
        <end position="445"/>
    </location>
</feature>
<keyword evidence="6" id="KW-0010">Activator</keyword>
<dbReference type="Gene3D" id="3.40.50.300">
    <property type="entry name" value="P-loop containing nucleotide triphosphate hydrolases"/>
    <property type="match status" value="1"/>
</dbReference>
<dbReference type="Pfam" id="PF00158">
    <property type="entry name" value="Sigma54_activat"/>
    <property type="match status" value="1"/>
</dbReference>
<dbReference type="InterPro" id="IPR002078">
    <property type="entry name" value="Sigma_54_int"/>
</dbReference>
<feature type="domain" description="Response regulatory" evidence="11">
    <location>
        <begin position="2"/>
        <end position="114"/>
    </location>
</feature>
<evidence type="ECO:0000256" key="1">
    <source>
        <dbReference type="ARBA" id="ARBA00022741"/>
    </source>
</evidence>
<evidence type="ECO:0000256" key="9">
    <source>
        <dbReference type="SAM" id="MobiDB-lite"/>
    </source>
</evidence>
<proteinExistence type="predicted"/>
<keyword evidence="1" id="KW-0547">Nucleotide-binding</keyword>
<protein>
    <submittedName>
        <fullName evidence="12">ATPase AAA</fullName>
    </submittedName>
</protein>
<dbReference type="CDD" id="cd00009">
    <property type="entry name" value="AAA"/>
    <property type="match status" value="1"/>
</dbReference>
<feature type="region of interest" description="Disordered" evidence="9">
    <location>
        <begin position="429"/>
        <end position="469"/>
    </location>
</feature>
<dbReference type="PANTHER" id="PTHR32071">
    <property type="entry name" value="TRANSCRIPTIONAL REGULATORY PROTEIN"/>
    <property type="match status" value="1"/>
</dbReference>
<dbReference type="PROSITE" id="PS50045">
    <property type="entry name" value="SIGMA54_INTERACT_4"/>
    <property type="match status" value="1"/>
</dbReference>
<evidence type="ECO:0000256" key="6">
    <source>
        <dbReference type="ARBA" id="ARBA00023159"/>
    </source>
</evidence>
<dbReference type="SUPFAM" id="SSF52172">
    <property type="entry name" value="CheY-like"/>
    <property type="match status" value="1"/>
</dbReference>
<dbReference type="GO" id="GO:0005524">
    <property type="term" value="F:ATP binding"/>
    <property type="evidence" value="ECO:0007669"/>
    <property type="project" value="UniProtKB-KW"/>
</dbReference>
<dbReference type="SMART" id="SM00382">
    <property type="entry name" value="AAA"/>
    <property type="match status" value="1"/>
</dbReference>
<sequence length="550" mass="58362">MQVLIVGGLGGQIGAASKIAMARGASVQLAESVTTALNILRAGKRIDLVMADIALDVGALITALSAERISVPVVACGVGNDINGAVNAIKAGAQEYIPLPPEAALIAAIFEAVTEESHALIHRDPRMTETLRLAEQVARSNASILITGESGTGKEILSRFVHRKSNRADKPFVAVNCAAIPDNLLESELFGHEKGAFTGAQARRIGKFEEADGGTLLLDEISEMDVRLQAKLLRVIQEREIDRLGGSKPVKVDVRILATSNRDLESYVQQGHFREDLYFRLNVVNLDIPSLRERPGDIPVLAEFFVRKYSEANDMPVRPISPLAIERLMGHYWRGNVRELENTMHRAVLIAGPDEIGPEAIFLTGSTPSGTPAPTAPTQQTQPPASPPAPPAEPARQGTDPRDIARSNAAAAAYNPAYVNQAYRNSGAASGAYNQPASPGPSDQNGNAAASPAPATPPPGAEENAATDAMADTAQTGENAVISDNGSITAALVGRTVADVERELIIDTLKHCFGNRTHAANILGISIRTLRNKLRQYTDEGVDIPQPGNG</sequence>
<evidence type="ECO:0000256" key="8">
    <source>
        <dbReference type="PROSITE-ProRule" id="PRU00169"/>
    </source>
</evidence>
<comment type="caution">
    <text evidence="12">The sequence shown here is derived from an EMBL/GenBank/DDBJ whole genome shotgun (WGS) entry which is preliminary data.</text>
</comment>
<dbReference type="GO" id="GO:0006355">
    <property type="term" value="P:regulation of DNA-templated transcription"/>
    <property type="evidence" value="ECO:0007669"/>
    <property type="project" value="InterPro"/>
</dbReference>
<dbReference type="Gene3D" id="1.10.10.60">
    <property type="entry name" value="Homeodomain-like"/>
    <property type="match status" value="1"/>
</dbReference>
<dbReference type="InterPro" id="IPR009057">
    <property type="entry name" value="Homeodomain-like_sf"/>
</dbReference>
<dbReference type="InterPro" id="IPR027417">
    <property type="entry name" value="P-loop_NTPase"/>
</dbReference>
<organism evidence="12 13">
    <name type="scientific">Thalassospira profundimaris</name>
    <dbReference type="NCBI Taxonomy" id="502049"/>
    <lineage>
        <taxon>Bacteria</taxon>
        <taxon>Pseudomonadati</taxon>
        <taxon>Pseudomonadota</taxon>
        <taxon>Alphaproteobacteria</taxon>
        <taxon>Rhodospirillales</taxon>
        <taxon>Thalassospiraceae</taxon>
        <taxon>Thalassospira</taxon>
    </lineage>
</organism>
<evidence type="ECO:0000259" key="11">
    <source>
        <dbReference type="PROSITE" id="PS50110"/>
    </source>
</evidence>
<dbReference type="Gene3D" id="3.40.50.2300">
    <property type="match status" value="1"/>
</dbReference>
<feature type="compositionally biased region" description="Pro residues" evidence="9">
    <location>
        <begin position="384"/>
        <end position="393"/>
    </location>
</feature>
<keyword evidence="8" id="KW-0597">Phosphoprotein</keyword>
<dbReference type="EMBL" id="JPWH01000011">
    <property type="protein sequence ID" value="RCK48268.1"/>
    <property type="molecule type" value="Genomic_DNA"/>
</dbReference>
<dbReference type="Pfam" id="PF25601">
    <property type="entry name" value="AAA_lid_14"/>
    <property type="match status" value="1"/>
</dbReference>
<dbReference type="PRINTS" id="PR01590">
    <property type="entry name" value="HTHFIS"/>
</dbReference>
<dbReference type="FunFam" id="3.40.50.300:FF:000006">
    <property type="entry name" value="DNA-binding transcriptional regulator NtrC"/>
    <property type="match status" value="1"/>
</dbReference>
<evidence type="ECO:0000256" key="4">
    <source>
        <dbReference type="ARBA" id="ARBA00023015"/>
    </source>
</evidence>
<evidence type="ECO:0000256" key="3">
    <source>
        <dbReference type="ARBA" id="ARBA00023012"/>
    </source>
</evidence>
<keyword evidence="3" id="KW-0902">Two-component regulatory system</keyword>
<dbReference type="OrthoDB" id="9770562at2"/>
<dbReference type="Proteomes" id="UP000252517">
    <property type="component" value="Unassembled WGS sequence"/>
</dbReference>
<dbReference type="PROSITE" id="PS00676">
    <property type="entry name" value="SIGMA54_INTERACT_2"/>
    <property type="match status" value="1"/>
</dbReference>
<accession>A0A367X3L1</accession>